<accession>A0A1E1KTD9</accession>
<dbReference type="PANTHER" id="PTHR39468">
    <property type="entry name" value="CHROMOSOME 7, WHOLE GENOME SHOTGUN SEQUENCE"/>
    <property type="match status" value="1"/>
</dbReference>
<evidence type="ECO:0000313" key="4">
    <source>
        <dbReference type="Proteomes" id="UP000178129"/>
    </source>
</evidence>
<proteinExistence type="predicted"/>
<feature type="domain" description="Mtf2-like C-terminal" evidence="2">
    <location>
        <begin position="331"/>
        <end position="521"/>
    </location>
</feature>
<gene>
    <name evidence="3" type="ORF">RCO7_02012</name>
</gene>
<feature type="region of interest" description="Disordered" evidence="1">
    <location>
        <begin position="70"/>
        <end position="100"/>
    </location>
</feature>
<keyword evidence="4" id="KW-1185">Reference proteome</keyword>
<reference evidence="4" key="1">
    <citation type="submission" date="2016-03" db="EMBL/GenBank/DDBJ databases">
        <authorList>
            <person name="Ploux O."/>
        </authorList>
    </citation>
    <scope>NUCLEOTIDE SEQUENCE [LARGE SCALE GENOMIC DNA]</scope>
    <source>
        <strain evidence="4">UK7</strain>
    </source>
</reference>
<sequence length="582" mass="65267">MLGSRAVAEACPAAVSSLSTSMPFLYQTKTISIWSSNGTNLRYRLQNCNATLRRQYSDIRITRVPTGGFRHFPSNTGSTNHLEREAPAASGWHPGPQREARTGSQALQGVDISQSGITTSPGAKKNSQLFPTSWSLEPEEWGLDPVEKPHKQDLDIEEVDTGMELSDDLGIDEESSAADPVQPENPPEEIRDLTRKQGARKSTITDQERTAFQKIFSDIFSRSNRSSTVLDNTSDLDNDPFEMDTEPRDLQKAKQNLGNILSTAMQRQPRSRKDMEEALEKYPVPLRAAAATAMGYIKDELEFERSLPTRSAMLGMMELEALRKPERLRVESLMNAANSDFELLEIMEKEVFSLIPKLGLNGDSEQRADPKPVSLAKTKRKKGWKKAEIAQKRKDTEPQTEQQDNPEVRAEATIGPSGNGISPLALYGPLYPSYLLLGLRLLDRSFAKPSPLSLSILPRIKSLGHISQILGGSTQFYNELLRIYRFRHENFRGMIGLLKEMEYAAVEFDAETLTIVKDLRDLQLAVLRGVKGPTLKALWSMPDFVPNGFNDWKSKITKSIIAKENKAKEFLQFPNAERRRSL</sequence>
<protein>
    <recommendedName>
        <fullName evidence="2">Mtf2-like C-terminal domain-containing protein</fullName>
    </recommendedName>
</protein>
<evidence type="ECO:0000256" key="1">
    <source>
        <dbReference type="SAM" id="MobiDB-lite"/>
    </source>
</evidence>
<dbReference type="InParanoid" id="A0A1E1KTD9"/>
<dbReference type="InterPro" id="IPR040009">
    <property type="entry name" value="Mtf2/C5D6.12-like"/>
</dbReference>
<comment type="caution">
    <text evidence="3">The sequence shown here is derived from an EMBL/GenBank/DDBJ whole genome shotgun (WGS) entry which is preliminary data.</text>
</comment>
<dbReference type="GO" id="GO:0005739">
    <property type="term" value="C:mitochondrion"/>
    <property type="evidence" value="ECO:0007669"/>
    <property type="project" value="InterPro"/>
</dbReference>
<dbReference type="PANTHER" id="PTHR39468:SF1">
    <property type="entry name" value="MTF2-LIKE C-TERMINAL DOMAIN-CONTAINING PROTEIN"/>
    <property type="match status" value="1"/>
</dbReference>
<feature type="region of interest" description="Disordered" evidence="1">
    <location>
        <begin position="361"/>
        <end position="415"/>
    </location>
</feature>
<feature type="region of interest" description="Disordered" evidence="1">
    <location>
        <begin position="174"/>
        <end position="207"/>
    </location>
</feature>
<dbReference type="InterPro" id="IPR043837">
    <property type="entry name" value="Mtf2-like_C"/>
</dbReference>
<dbReference type="EMBL" id="FJUW01000022">
    <property type="protein sequence ID" value="CZT01309.1"/>
    <property type="molecule type" value="Genomic_DNA"/>
</dbReference>
<dbReference type="Proteomes" id="UP000178129">
    <property type="component" value="Unassembled WGS sequence"/>
</dbReference>
<evidence type="ECO:0000313" key="3">
    <source>
        <dbReference type="EMBL" id="CZT01309.1"/>
    </source>
</evidence>
<name>A0A1E1KTD9_9HELO</name>
<evidence type="ECO:0000259" key="2">
    <source>
        <dbReference type="Pfam" id="PF19189"/>
    </source>
</evidence>
<organism evidence="3 4">
    <name type="scientific">Rhynchosporium graminicola</name>
    <dbReference type="NCBI Taxonomy" id="2792576"/>
    <lineage>
        <taxon>Eukaryota</taxon>
        <taxon>Fungi</taxon>
        <taxon>Dikarya</taxon>
        <taxon>Ascomycota</taxon>
        <taxon>Pezizomycotina</taxon>
        <taxon>Leotiomycetes</taxon>
        <taxon>Helotiales</taxon>
        <taxon>Ploettnerulaceae</taxon>
        <taxon>Rhynchosporium</taxon>
    </lineage>
</organism>
<dbReference type="Pfam" id="PF19189">
    <property type="entry name" value="Mtf2"/>
    <property type="match status" value="1"/>
</dbReference>
<feature type="compositionally biased region" description="Basic and acidic residues" evidence="1">
    <location>
        <begin position="385"/>
        <end position="397"/>
    </location>
</feature>
<dbReference type="AlphaFoldDB" id="A0A1E1KTD9"/>
<dbReference type="STRING" id="914237.A0A1E1KTD9"/>